<comment type="similarity">
    <text evidence="2">Belongs to the glycosyltransferase 31 family.</text>
</comment>
<organism evidence="11 12">
    <name type="scientific">Pseudozyma flocculosa</name>
    <dbReference type="NCBI Taxonomy" id="84751"/>
    <lineage>
        <taxon>Eukaryota</taxon>
        <taxon>Fungi</taxon>
        <taxon>Dikarya</taxon>
        <taxon>Basidiomycota</taxon>
        <taxon>Ustilaginomycotina</taxon>
        <taxon>Ustilaginomycetes</taxon>
        <taxon>Ustilaginales</taxon>
        <taxon>Ustilaginaceae</taxon>
        <taxon>Pseudozyma</taxon>
    </lineage>
</organism>
<comment type="subcellular location">
    <subcellularLocation>
        <location evidence="1">Golgi apparatus membrane</location>
        <topology evidence="1">Single-pass type II membrane protein</topology>
    </subcellularLocation>
</comment>
<dbReference type="OrthoDB" id="2139606at2759"/>
<accession>A0A5C3ERA7</accession>
<dbReference type="PANTHER" id="PTHR11214:SF333">
    <property type="entry name" value="GLYCOSYLTRANSFERASE FAMILY 31 PROTEIN"/>
    <property type="match status" value="1"/>
</dbReference>
<keyword evidence="12" id="KW-1185">Reference proteome</keyword>
<keyword evidence="3" id="KW-0328">Glycosyltransferase</keyword>
<sequence length="1045" mass="112814">MDGHPASPGKGSVHARNRSSQSTNPPSPSSSSLESPSHLRSTTTNQRQPYARTPSFEPPSFFANGGSDAGSSSHQGRGGALTVDLGHGVATAEEMSPTARRLHNAEAGRASGSGLGRNRWWPDGTGSTAAPRIPRSGRHEPGTSDPDAASLADAQSVAGPATYSNGAAHTVRATMPAGPLAGGGYSSSASTEGEAYLNAASQLTSRTPTPLIGVNLDDRAAGALTSEATESEGSEYDEQTTLKHGRGSETPKAKPSVLGALGKGWAGEGFWGASASNGHGPTTARARNSKKGKWVKPRSGAGAGAGSDRGWLLNAGGSAPRLRRRPNAALTHPLRMMASFLSKLFRTFFGPIHPVTILVALVLIASFVTSVTKLIIYILNPDKEPLPWRTYCQQQPPFPHAYADALAPVDVFVGIFSVDSSYERRHLIRSTYAAHTVPVDPQTGAPLGNIQVRFIIGRPRKAHARRVALEMEVFNDLVILDMEENMNRGKTHAFFKWAADNATVPFLRPVGGQQAQLWQSNVEQFGGGGSGGVGGGSFGQTHEVARGSGESEERYEVAWKKADYVVKADDDAFIVLEELERHLRVSPRQMTYWGYLIRNWFMGGECYALSSDLVQYVATSENVLHYTKGKEDKKVAQWINLHPNRAAINWVSEHCWIYDHPKAGTAYSHGFLFPDHVEKIKMEGRRGLTDQEIARRGGEHRSKSFSTVRRWHQAYTEPRGDLTIEEEVEALVEGGGRWSGTWVRGEEGNDTQVWVPREQIVYEASDDRLRSPMALNVATHAALADEVHFDAETGLAIRRTRSGSGLLARSEGSTLEERRFAAALGSDGRPAAQPLQARDGGLLPKLAALPSLGDLPSLYGADPRERKRAHAIRSAQPRLMPLPSHRDGNGEAEALRAKRYLGRRYGGTVVVHFLKKSEWFYETALALCGRSKSWPDGAGGSGTEWRMYGSPLVRHEDGYVYDGRSQPRPDVEMAYLQQARLQAQANAAQAQGQAARVGSFTKPRSPAPKQGGVVPPPPPPPPPPSQPAAAQPPTQADEDAFRATP</sequence>
<evidence type="ECO:0000256" key="3">
    <source>
        <dbReference type="ARBA" id="ARBA00022676"/>
    </source>
</evidence>
<evidence type="ECO:0008006" key="13">
    <source>
        <dbReference type="Google" id="ProtNLM"/>
    </source>
</evidence>
<gene>
    <name evidence="11" type="ORF">PSFLO_00083</name>
</gene>
<evidence type="ECO:0000256" key="5">
    <source>
        <dbReference type="ARBA" id="ARBA00022692"/>
    </source>
</evidence>
<feature type="compositionally biased region" description="Basic residues" evidence="10">
    <location>
        <begin position="287"/>
        <end position="296"/>
    </location>
</feature>
<feature type="compositionally biased region" description="Low complexity" evidence="10">
    <location>
        <begin position="19"/>
        <end position="36"/>
    </location>
</feature>
<dbReference type="Gene3D" id="3.90.550.50">
    <property type="match status" value="1"/>
</dbReference>
<evidence type="ECO:0000256" key="10">
    <source>
        <dbReference type="SAM" id="MobiDB-lite"/>
    </source>
</evidence>
<feature type="compositionally biased region" description="Polar residues" evidence="10">
    <location>
        <begin position="38"/>
        <end position="48"/>
    </location>
</feature>
<proteinExistence type="inferred from homology"/>
<keyword evidence="7" id="KW-1133">Transmembrane helix</keyword>
<evidence type="ECO:0000313" key="12">
    <source>
        <dbReference type="Proteomes" id="UP000323386"/>
    </source>
</evidence>
<evidence type="ECO:0000256" key="1">
    <source>
        <dbReference type="ARBA" id="ARBA00004323"/>
    </source>
</evidence>
<dbReference type="InterPro" id="IPR002659">
    <property type="entry name" value="Glyco_trans_31"/>
</dbReference>
<keyword evidence="4" id="KW-0808">Transferase</keyword>
<evidence type="ECO:0000256" key="2">
    <source>
        <dbReference type="ARBA" id="ARBA00008661"/>
    </source>
</evidence>
<dbReference type="AlphaFoldDB" id="A0A5C3ERA7"/>
<feature type="compositionally biased region" description="Acidic residues" evidence="10">
    <location>
        <begin position="229"/>
        <end position="238"/>
    </location>
</feature>
<feature type="region of interest" description="Disordered" evidence="10">
    <location>
        <begin position="273"/>
        <end position="308"/>
    </location>
</feature>
<reference evidence="11 12" key="1">
    <citation type="submission" date="2018-03" db="EMBL/GenBank/DDBJ databases">
        <authorList>
            <person name="Guldener U."/>
        </authorList>
    </citation>
    <scope>NUCLEOTIDE SEQUENCE [LARGE SCALE GENOMIC DNA]</scope>
    <source>
        <strain evidence="11 12">DAOM196992</strain>
    </source>
</reference>
<dbReference type="Proteomes" id="UP000323386">
    <property type="component" value="Unassembled WGS sequence"/>
</dbReference>
<dbReference type="GO" id="GO:0051072">
    <property type="term" value="P:4,6-pyruvylated galactose residue biosynthetic process"/>
    <property type="evidence" value="ECO:0007669"/>
    <property type="project" value="TreeGrafter"/>
</dbReference>
<evidence type="ECO:0000256" key="8">
    <source>
        <dbReference type="ARBA" id="ARBA00023034"/>
    </source>
</evidence>
<feature type="region of interest" description="Disordered" evidence="10">
    <location>
        <begin position="224"/>
        <end position="255"/>
    </location>
</feature>
<evidence type="ECO:0000313" key="11">
    <source>
        <dbReference type="EMBL" id="SPO34612.1"/>
    </source>
</evidence>
<keyword evidence="5" id="KW-0812">Transmembrane</keyword>
<dbReference type="GO" id="GO:0000139">
    <property type="term" value="C:Golgi membrane"/>
    <property type="evidence" value="ECO:0007669"/>
    <property type="project" value="UniProtKB-SubCell"/>
</dbReference>
<protein>
    <recommendedName>
        <fullName evidence="13">Glycosyltransferase family 31 protein</fullName>
    </recommendedName>
</protein>
<evidence type="ECO:0000256" key="9">
    <source>
        <dbReference type="ARBA" id="ARBA00023136"/>
    </source>
</evidence>
<evidence type="ECO:0000256" key="6">
    <source>
        <dbReference type="ARBA" id="ARBA00022968"/>
    </source>
</evidence>
<name>A0A5C3ERA7_9BASI</name>
<feature type="compositionally biased region" description="Pro residues" evidence="10">
    <location>
        <begin position="1014"/>
        <end position="1026"/>
    </location>
</feature>
<keyword evidence="8" id="KW-0333">Golgi apparatus</keyword>
<dbReference type="GO" id="GO:0016758">
    <property type="term" value="F:hexosyltransferase activity"/>
    <property type="evidence" value="ECO:0007669"/>
    <property type="project" value="InterPro"/>
</dbReference>
<keyword evidence="6" id="KW-0735">Signal-anchor</keyword>
<evidence type="ECO:0000256" key="7">
    <source>
        <dbReference type="ARBA" id="ARBA00022989"/>
    </source>
</evidence>
<feature type="region of interest" description="Disordered" evidence="10">
    <location>
        <begin position="1"/>
        <end position="157"/>
    </location>
</feature>
<dbReference type="PANTHER" id="PTHR11214">
    <property type="entry name" value="BETA-1,3-N-ACETYLGLUCOSAMINYLTRANSFERASE"/>
    <property type="match status" value="1"/>
</dbReference>
<evidence type="ECO:0000256" key="4">
    <source>
        <dbReference type="ARBA" id="ARBA00022679"/>
    </source>
</evidence>
<keyword evidence="9" id="KW-0472">Membrane</keyword>
<dbReference type="EMBL" id="OOIP01000001">
    <property type="protein sequence ID" value="SPO34612.1"/>
    <property type="molecule type" value="Genomic_DNA"/>
</dbReference>
<feature type="region of interest" description="Disordered" evidence="10">
    <location>
        <begin position="987"/>
        <end position="1045"/>
    </location>
</feature>